<keyword evidence="2" id="KW-0378">Hydrolase</keyword>
<dbReference type="SUPFAM" id="SSF56601">
    <property type="entry name" value="beta-lactamase/transpeptidase-like"/>
    <property type="match status" value="1"/>
</dbReference>
<evidence type="ECO:0000256" key="4">
    <source>
        <dbReference type="SAM" id="SignalP"/>
    </source>
</evidence>
<feature type="signal peptide" evidence="4">
    <location>
        <begin position="1"/>
        <end position="31"/>
    </location>
</feature>
<gene>
    <name evidence="5" type="ORF">AWH69_14135</name>
</gene>
<dbReference type="STRING" id="262209.AWH69_14135"/>
<accession>A0A176Q9W4</accession>
<dbReference type="GO" id="GO:0000270">
    <property type="term" value="P:peptidoglycan metabolic process"/>
    <property type="evidence" value="ECO:0007669"/>
    <property type="project" value="TreeGrafter"/>
</dbReference>
<dbReference type="InterPro" id="IPR012338">
    <property type="entry name" value="Beta-lactam/transpept-like"/>
</dbReference>
<keyword evidence="6" id="KW-1185">Reference proteome</keyword>
<feature type="compositionally biased region" description="Low complexity" evidence="3">
    <location>
        <begin position="31"/>
        <end position="40"/>
    </location>
</feature>
<dbReference type="AlphaFoldDB" id="A0A176Q9W4"/>
<name>A0A176Q9W4_9MICO</name>
<dbReference type="InterPro" id="IPR006311">
    <property type="entry name" value="TAT_signal"/>
</dbReference>
<dbReference type="GO" id="GO:0004185">
    <property type="term" value="F:serine-type carboxypeptidase activity"/>
    <property type="evidence" value="ECO:0007669"/>
    <property type="project" value="InterPro"/>
</dbReference>
<dbReference type="PANTHER" id="PTHR30023:SF0">
    <property type="entry name" value="PENICILLIN-SENSITIVE CARBOXYPEPTIDASE A"/>
    <property type="match status" value="1"/>
</dbReference>
<protein>
    <recommendedName>
        <fullName evidence="7">D-alanyl-D-alanine carboxypeptidase/D-alanyl-D-alanine-endopeptidase</fullName>
    </recommendedName>
</protein>
<dbReference type="Gene3D" id="3.40.710.10">
    <property type="entry name" value="DD-peptidase/beta-lactamase superfamily"/>
    <property type="match status" value="1"/>
</dbReference>
<evidence type="ECO:0000256" key="2">
    <source>
        <dbReference type="ARBA" id="ARBA00022801"/>
    </source>
</evidence>
<dbReference type="PRINTS" id="PR00922">
    <property type="entry name" value="DADACBPTASE3"/>
</dbReference>
<evidence type="ECO:0000313" key="5">
    <source>
        <dbReference type="EMBL" id="OAB86465.1"/>
    </source>
</evidence>
<dbReference type="RefSeq" id="WP_068277263.1">
    <property type="nucleotide sequence ID" value="NZ_LQZG01000004.1"/>
</dbReference>
<reference evidence="5 6" key="1">
    <citation type="submission" date="2016-01" db="EMBL/GenBank/DDBJ databases">
        <title>Janibacter melonis strain CD11_4 genome sequencing and assembly.</title>
        <authorList>
            <person name="Nair G.R."/>
            <person name="Kaur G."/>
            <person name="Chander A.M."/>
            <person name="Mayilraj S."/>
        </authorList>
    </citation>
    <scope>NUCLEOTIDE SEQUENCE [LARGE SCALE GENOMIC DNA]</scope>
    <source>
        <strain evidence="5 6">CD11-4</strain>
    </source>
</reference>
<dbReference type="Proteomes" id="UP000076976">
    <property type="component" value="Unassembled WGS sequence"/>
</dbReference>
<proteinExistence type="inferred from homology"/>
<dbReference type="EMBL" id="LQZG01000004">
    <property type="protein sequence ID" value="OAB86465.1"/>
    <property type="molecule type" value="Genomic_DNA"/>
</dbReference>
<dbReference type="Gene3D" id="3.50.80.20">
    <property type="entry name" value="D-Ala-D-Ala carboxypeptidase C, peptidase S13"/>
    <property type="match status" value="1"/>
</dbReference>
<feature type="chain" id="PRO_5038937371" description="D-alanyl-D-alanine carboxypeptidase/D-alanyl-D-alanine-endopeptidase" evidence="4">
    <location>
        <begin position="32"/>
        <end position="462"/>
    </location>
</feature>
<feature type="region of interest" description="Disordered" evidence="3">
    <location>
        <begin position="31"/>
        <end position="72"/>
    </location>
</feature>
<organism evidence="5 6">
    <name type="scientific">Janibacter melonis</name>
    <dbReference type="NCBI Taxonomy" id="262209"/>
    <lineage>
        <taxon>Bacteria</taxon>
        <taxon>Bacillati</taxon>
        <taxon>Actinomycetota</taxon>
        <taxon>Actinomycetes</taxon>
        <taxon>Micrococcales</taxon>
        <taxon>Intrasporangiaceae</taxon>
        <taxon>Janibacter</taxon>
    </lineage>
</organism>
<evidence type="ECO:0008006" key="7">
    <source>
        <dbReference type="Google" id="ProtNLM"/>
    </source>
</evidence>
<evidence type="ECO:0000256" key="1">
    <source>
        <dbReference type="ARBA" id="ARBA00006096"/>
    </source>
</evidence>
<keyword evidence="4" id="KW-0732">Signal</keyword>
<dbReference type="GO" id="GO:0006508">
    <property type="term" value="P:proteolysis"/>
    <property type="evidence" value="ECO:0007669"/>
    <property type="project" value="InterPro"/>
</dbReference>
<comment type="caution">
    <text evidence="5">The sequence shown here is derived from an EMBL/GenBank/DDBJ whole genome shotgun (WGS) entry which is preliminary data.</text>
</comment>
<dbReference type="PANTHER" id="PTHR30023">
    <property type="entry name" value="D-ALANYL-D-ALANINE CARBOXYPEPTIDASE"/>
    <property type="match status" value="1"/>
</dbReference>
<evidence type="ECO:0000313" key="6">
    <source>
        <dbReference type="Proteomes" id="UP000076976"/>
    </source>
</evidence>
<dbReference type="InterPro" id="IPR000667">
    <property type="entry name" value="Peptidase_S13"/>
</dbReference>
<evidence type="ECO:0000256" key="3">
    <source>
        <dbReference type="SAM" id="MobiDB-lite"/>
    </source>
</evidence>
<sequence length="462" mass="48592">MRHPRRTATTTTLLTAAGLVAALGLAAPATADPAPARVPAQATTPPDPGGEGEHSDTATGTIPPFAPPARIDAAPELDGTARAVSALPASGLPARLTSRSTSMLPAFSGSVVDASTGSSIWTRQSTTALRPGSTMKLLTATTAMRTLGTRHHFVTPVLRGGSRGDHVYLKGVGDPTLNSFRLDKMAASAAYQLKKAGVRTVSLRVDDTLFPAPTNAPGWERSDVGQWVTPVRALAYDGRMEQDSTMDTGRRFRAELVSRGITVRDLHRGRTVPGARQIAAGSSPELRRIVGDMLRVSHNDYAEKLLWASAMKAGAPRTWAGVTAHSRSQVAHYGVSTSGGVLADGSGLSRSNRLTSRTLTQLVLALHRHSIMRPVVFGSASMPVAGRTGTLEKRFGTAPASCAVDRVRAKTGSLRDAGAMAGIATGIDGRRRVFAVISNGQPYDADLRARIDRLVATTTLCM</sequence>
<dbReference type="PROSITE" id="PS51318">
    <property type="entry name" value="TAT"/>
    <property type="match status" value="1"/>
</dbReference>
<dbReference type="Pfam" id="PF02113">
    <property type="entry name" value="Peptidase_S13"/>
    <property type="match status" value="2"/>
</dbReference>
<comment type="similarity">
    <text evidence="1">Belongs to the peptidase S13 family.</text>
</comment>